<reference evidence="5" key="1">
    <citation type="submission" date="2022-11" db="EMBL/GenBank/DDBJ databases">
        <title>Marilongibacter aestuarii gen. nov., sp. nov., isolated from tidal flat sediment.</title>
        <authorList>
            <person name="Jiayan W."/>
        </authorList>
    </citation>
    <scope>NUCLEOTIDE SEQUENCE</scope>
    <source>
        <strain evidence="5">Z1-6</strain>
    </source>
</reference>
<proteinExistence type="predicted"/>
<comment type="caution">
    <text evidence="5">The sequence shown here is derived from an EMBL/GenBank/DDBJ whole genome shotgun (WGS) entry which is preliminary data.</text>
</comment>
<name>A0A9X3F3Y8_9BACT</name>
<dbReference type="AlphaFoldDB" id="A0A9X3F3Y8"/>
<evidence type="ECO:0000256" key="3">
    <source>
        <dbReference type="ARBA" id="ARBA00023121"/>
    </source>
</evidence>
<dbReference type="Gene3D" id="1.10.3630.10">
    <property type="entry name" value="yeast vps74-n-term truncation variant domain like"/>
    <property type="match status" value="1"/>
</dbReference>
<sequence>MENTIPLSQKLYLLGIHPEKGGLTYRSYTAMDYIIMGSLLMELYRDKKIRFEAKRIVVLTTKADTELHRFILEKMNKYRSPRKISYWINKFNSSMRYIRGEVQSGLIEKRLIRVLSKRFLFFRWRKPELVNKQALIRLKTEIERQIFYGTTNEDELIFLSFLEPGGFLFRMFPDKHKRKQAKLKLKEMMVENRVSSAVADAISAAQAVAASVAVSAAVSSSAS</sequence>
<evidence type="ECO:0000256" key="2">
    <source>
        <dbReference type="ARBA" id="ARBA00023034"/>
    </source>
</evidence>
<evidence type="ECO:0000313" key="5">
    <source>
        <dbReference type="EMBL" id="MCY1720055.1"/>
    </source>
</evidence>
<dbReference type="GO" id="GO:0012505">
    <property type="term" value="C:endomembrane system"/>
    <property type="evidence" value="ECO:0007669"/>
    <property type="project" value="UniProtKB-ARBA"/>
</dbReference>
<keyword evidence="6" id="KW-1185">Reference proteome</keyword>
<dbReference type="Pfam" id="PF05719">
    <property type="entry name" value="GPP34"/>
    <property type="match status" value="1"/>
</dbReference>
<accession>A0A9X3F3Y8</accession>
<protein>
    <submittedName>
        <fullName evidence="5">GPP34 family phosphoprotein</fullName>
    </submittedName>
</protein>
<gene>
    <name evidence="5" type="ORF">OU798_06860</name>
</gene>
<dbReference type="GO" id="GO:0070273">
    <property type="term" value="F:phosphatidylinositol-4-phosphate binding"/>
    <property type="evidence" value="ECO:0007669"/>
    <property type="project" value="InterPro"/>
</dbReference>
<comment type="subcellular location">
    <subcellularLocation>
        <location evidence="1">Golgi apparatus membrane</location>
        <topology evidence="1">Peripheral membrane protein</topology>
        <orientation evidence="1">Cytoplasmic side</orientation>
    </subcellularLocation>
</comment>
<dbReference type="Proteomes" id="UP001145087">
    <property type="component" value="Unassembled WGS sequence"/>
</dbReference>
<dbReference type="InterPro" id="IPR008628">
    <property type="entry name" value="GPP34-like"/>
</dbReference>
<organism evidence="5 6">
    <name type="scientific">Draconibacterium aestuarii</name>
    <dbReference type="NCBI Taxonomy" id="2998507"/>
    <lineage>
        <taxon>Bacteria</taxon>
        <taxon>Pseudomonadati</taxon>
        <taxon>Bacteroidota</taxon>
        <taxon>Bacteroidia</taxon>
        <taxon>Marinilabiliales</taxon>
        <taxon>Prolixibacteraceae</taxon>
        <taxon>Draconibacterium</taxon>
    </lineage>
</organism>
<evidence type="ECO:0000256" key="1">
    <source>
        <dbReference type="ARBA" id="ARBA00004255"/>
    </source>
</evidence>
<keyword evidence="3" id="KW-0446">Lipid-binding</keyword>
<dbReference type="InterPro" id="IPR038261">
    <property type="entry name" value="GPP34-like_sf"/>
</dbReference>
<dbReference type="GO" id="GO:0005737">
    <property type="term" value="C:cytoplasm"/>
    <property type="evidence" value="ECO:0007669"/>
    <property type="project" value="UniProtKB-ARBA"/>
</dbReference>
<evidence type="ECO:0000256" key="4">
    <source>
        <dbReference type="ARBA" id="ARBA00023136"/>
    </source>
</evidence>
<keyword evidence="2" id="KW-0333">Golgi apparatus</keyword>
<keyword evidence="4" id="KW-0472">Membrane</keyword>
<dbReference type="RefSeq" id="WP_343332389.1">
    <property type="nucleotide sequence ID" value="NZ_JAPOHD010000013.1"/>
</dbReference>
<evidence type="ECO:0000313" key="6">
    <source>
        <dbReference type="Proteomes" id="UP001145087"/>
    </source>
</evidence>
<dbReference type="EMBL" id="JAPOHD010000013">
    <property type="protein sequence ID" value="MCY1720055.1"/>
    <property type="molecule type" value="Genomic_DNA"/>
</dbReference>